<dbReference type="Proteomes" id="UP001141659">
    <property type="component" value="Unassembled WGS sequence"/>
</dbReference>
<proteinExistence type="predicted"/>
<gene>
    <name evidence="2" type="ORF">ABFW12_28850</name>
    <name evidence="1" type="ORF">H5P34_13195</name>
</gene>
<evidence type="ECO:0000313" key="2">
    <source>
        <dbReference type="EMBL" id="MEX3742252.1"/>
    </source>
</evidence>
<accession>A0AAW5T2S9</accession>
<dbReference type="Proteomes" id="UP001558474">
    <property type="component" value="Unassembled WGS sequence"/>
</dbReference>
<reference evidence="1" key="2">
    <citation type="journal article" date="2022" name="BMC Genomics">
        <title>Comparative genome analysis of mycobacteria focusing on tRNA and non-coding RNA.</title>
        <authorList>
            <person name="Behra P.R.K."/>
            <person name="Pettersson B.M.F."/>
            <person name="Ramesh M."/>
            <person name="Das S."/>
            <person name="Dasgupta S."/>
            <person name="Kirsebom L.A."/>
        </authorList>
    </citation>
    <scope>NUCLEOTIDE SEQUENCE</scope>
    <source>
        <strain evidence="1">DSM 44242</strain>
    </source>
</reference>
<dbReference type="AlphaFoldDB" id="A0AAW5T2S9"/>
<keyword evidence="4" id="KW-1185">Reference proteome</keyword>
<dbReference type="EMBL" id="JACKVC010000016">
    <property type="protein sequence ID" value="MCV7389003.1"/>
    <property type="molecule type" value="Genomic_DNA"/>
</dbReference>
<evidence type="ECO:0000313" key="3">
    <source>
        <dbReference type="Proteomes" id="UP001141659"/>
    </source>
</evidence>
<reference evidence="2 4" key="3">
    <citation type="submission" date="2024-04" db="EMBL/GenBank/DDBJ databases">
        <title>Genomic Markers of Mycobacteria.</title>
        <authorList>
            <person name="Soliman M.S."/>
            <person name="Elkholy A."/>
            <person name="Soliman N.S."/>
            <person name="Abbas A."/>
            <person name="Khayrat S."/>
            <person name="Shawky S."/>
        </authorList>
    </citation>
    <scope>NUCLEOTIDE SEQUENCE [LARGE SCALE GENOMIC DNA]</scope>
    <source>
        <strain evidence="2 4">Egy-CU-AM5</strain>
    </source>
</reference>
<reference evidence="1" key="1">
    <citation type="submission" date="2020-07" db="EMBL/GenBank/DDBJ databases">
        <authorList>
            <person name="Pettersson B.M.F."/>
            <person name="Behra P.R.K."/>
            <person name="Ramesh M."/>
            <person name="Das S."/>
            <person name="Dasgupta S."/>
            <person name="Kirsebom L.A."/>
        </authorList>
    </citation>
    <scope>NUCLEOTIDE SEQUENCE</scope>
    <source>
        <strain evidence="1">DSM 44242</strain>
    </source>
</reference>
<sequence>MSEALDWASYPDLPSAVTMGIRDSDDALAQLHAAIDFDRIRAFLLTRDTVEYEWGISLWQEVAVTDGVRLVLWHGSDGHCPGHDGRPSHPTFTTSVRSVRLADFGDHNVYCEYDIEPDESRILRSAELILIGTAPRRTFRTTVTESEHHMSKLRFTKTSADGDAQMHRLLQFAAAVTRQP</sequence>
<organism evidence="1 3">
    <name type="scientific">Mycolicibacterium porcinum</name>
    <dbReference type="NCBI Taxonomy" id="39693"/>
    <lineage>
        <taxon>Bacteria</taxon>
        <taxon>Bacillati</taxon>
        <taxon>Actinomycetota</taxon>
        <taxon>Actinomycetes</taxon>
        <taxon>Mycobacteriales</taxon>
        <taxon>Mycobacteriaceae</taxon>
        <taxon>Mycolicibacterium</taxon>
    </lineage>
</organism>
<protein>
    <submittedName>
        <fullName evidence="1">Uncharacterized protein</fullName>
    </submittedName>
</protein>
<name>A0AAW5T2S9_9MYCO</name>
<evidence type="ECO:0000313" key="4">
    <source>
        <dbReference type="Proteomes" id="UP001558474"/>
    </source>
</evidence>
<evidence type="ECO:0000313" key="1">
    <source>
        <dbReference type="EMBL" id="MCV7389003.1"/>
    </source>
</evidence>
<dbReference type="RefSeq" id="WP_036441029.1">
    <property type="nucleotide sequence ID" value="NZ_JACKVC010000016.1"/>
</dbReference>
<comment type="caution">
    <text evidence="1">The sequence shown here is derived from an EMBL/GenBank/DDBJ whole genome shotgun (WGS) entry which is preliminary data.</text>
</comment>
<dbReference type="EMBL" id="JBDLOU010000094">
    <property type="protein sequence ID" value="MEX3742252.1"/>
    <property type="molecule type" value="Genomic_DNA"/>
</dbReference>